<feature type="compositionally biased region" description="Acidic residues" evidence="1">
    <location>
        <begin position="13"/>
        <end position="28"/>
    </location>
</feature>
<reference evidence="2 3" key="1">
    <citation type="submission" date="2023-04" db="EMBL/GenBank/DDBJ databases">
        <title>A long-awaited taxogenomic arrangement of the family Halomonadaceae.</title>
        <authorList>
            <person name="De La Haba R."/>
            <person name="Chuvochina M."/>
            <person name="Wittouck S."/>
            <person name="Arahal D.R."/>
            <person name="Sanchez-Porro C."/>
            <person name="Hugenholtz P."/>
            <person name="Ventosa A."/>
        </authorList>
    </citation>
    <scope>NUCLEOTIDE SEQUENCE [LARGE SCALE GENOMIC DNA]</scope>
    <source>
        <strain evidence="2 3">DSM 23530</strain>
    </source>
</reference>
<name>A0ABU1G4U8_9GAMM</name>
<feature type="compositionally biased region" description="Polar residues" evidence="1">
    <location>
        <begin position="103"/>
        <end position="121"/>
    </location>
</feature>
<feature type="compositionally biased region" description="Basic and acidic residues" evidence="1">
    <location>
        <begin position="56"/>
        <end position="69"/>
    </location>
</feature>
<feature type="compositionally biased region" description="Basic and acidic residues" evidence="1">
    <location>
        <begin position="124"/>
        <end position="136"/>
    </location>
</feature>
<evidence type="ECO:0000313" key="2">
    <source>
        <dbReference type="EMBL" id="MDR5867930.1"/>
    </source>
</evidence>
<evidence type="ECO:0000256" key="1">
    <source>
        <dbReference type="SAM" id="MobiDB-lite"/>
    </source>
</evidence>
<protein>
    <submittedName>
        <fullName evidence="2">Uncharacterized protein</fullName>
    </submittedName>
</protein>
<dbReference type="EMBL" id="JARWAK010000013">
    <property type="protein sequence ID" value="MDR5867930.1"/>
    <property type="molecule type" value="Genomic_DNA"/>
</dbReference>
<gene>
    <name evidence="2" type="ORF">QC818_14150</name>
</gene>
<accession>A0ABU1G4U8</accession>
<comment type="caution">
    <text evidence="2">The sequence shown here is derived from an EMBL/GenBank/DDBJ whole genome shotgun (WGS) entry which is preliminary data.</text>
</comment>
<evidence type="ECO:0000313" key="3">
    <source>
        <dbReference type="Proteomes" id="UP001264519"/>
    </source>
</evidence>
<proteinExistence type="predicted"/>
<dbReference type="RefSeq" id="WP_309653511.1">
    <property type="nucleotide sequence ID" value="NZ_JARWAK010000013.1"/>
</dbReference>
<feature type="region of interest" description="Disordered" evidence="1">
    <location>
        <begin position="270"/>
        <end position="315"/>
    </location>
</feature>
<keyword evidence="3" id="KW-1185">Reference proteome</keyword>
<organism evidence="2 3">
    <name type="scientific">Halomonas koreensis</name>
    <dbReference type="NCBI Taxonomy" id="245385"/>
    <lineage>
        <taxon>Bacteria</taxon>
        <taxon>Pseudomonadati</taxon>
        <taxon>Pseudomonadota</taxon>
        <taxon>Gammaproteobacteria</taxon>
        <taxon>Oceanospirillales</taxon>
        <taxon>Halomonadaceae</taxon>
        <taxon>Halomonas</taxon>
    </lineage>
</organism>
<sequence>MSTKPNAAPEHDQEFEDAQADAYFDEFAGDGPVSPEDPQAEARGDDAPADDLDGGQPRDDNGRFARDDDAPGDGGDAPQGGGDPAPQEGDEDPQAELDRLRQEAQTWQHRYQSDLGRQNALQRKIQELQEENRKLQESGQPAAGQGGQGQDQGSDNPQGSGYSNEEWDQLKADFPEIARGIEQQIGAMQKQYESQIEQLKGQLTPIQQQAEQQAFNSEIAALEQQHPDWRETVNRPEFHSWLQQQPPRVQEMFSSDSAADAAYLLGTFKTSTGAAQEQPNQNLRQRRQRTLENARTVPSRGGRQRSAIPDDDEDALFNYFADKD</sequence>
<feature type="compositionally biased region" description="Low complexity" evidence="1">
    <location>
        <begin position="151"/>
        <end position="161"/>
    </location>
</feature>
<dbReference type="Proteomes" id="UP001264519">
    <property type="component" value="Unassembled WGS sequence"/>
</dbReference>
<feature type="region of interest" description="Disordered" evidence="1">
    <location>
        <begin position="1"/>
        <end position="178"/>
    </location>
</feature>
<feature type="compositionally biased region" description="Gly residues" evidence="1">
    <location>
        <begin position="72"/>
        <end position="83"/>
    </location>
</feature>